<dbReference type="InterPro" id="IPR035895">
    <property type="entry name" value="HPr-like_sf"/>
</dbReference>
<dbReference type="eggNOG" id="COG1925">
    <property type="taxonomic scope" value="Bacteria"/>
</dbReference>
<protein>
    <recommendedName>
        <fullName evidence="3">Phosphocarrier protein HPr</fullName>
    </recommendedName>
</protein>
<evidence type="ECO:0000256" key="5">
    <source>
        <dbReference type="ARBA" id="ARBA00022683"/>
    </source>
</evidence>
<evidence type="ECO:0000256" key="2">
    <source>
        <dbReference type="ARBA" id="ARBA00004496"/>
    </source>
</evidence>
<dbReference type="PRINTS" id="PR00107">
    <property type="entry name" value="PHOSPHOCPHPR"/>
</dbReference>
<dbReference type="Pfam" id="PF00381">
    <property type="entry name" value="PTS-HPr"/>
    <property type="match status" value="1"/>
</dbReference>
<comment type="function">
    <text evidence="1">General (non sugar-specific) component of the phosphoenolpyruvate-dependent sugar phosphotransferase system (sugar PTS). This major carbohydrate active-transport system catalyzes the phosphorylation of incoming sugar substrates concomitantly with their translocation across the cell membrane. The phosphoryl group from phosphoenolpyruvate (PEP) is transferred to the phosphoryl carrier protein HPr by enzyme I. Phospho-HPr then transfers it to the PTS EIIA domain.</text>
</comment>
<dbReference type="PANTHER" id="PTHR33705">
    <property type="entry name" value="PHOSPHOCARRIER PROTEIN HPR"/>
    <property type="match status" value="1"/>
</dbReference>
<dbReference type="GO" id="GO:0009401">
    <property type="term" value="P:phosphoenolpyruvate-dependent sugar phosphotransferase system"/>
    <property type="evidence" value="ECO:0007669"/>
    <property type="project" value="UniProtKB-KW"/>
</dbReference>
<evidence type="ECO:0000313" key="7">
    <source>
        <dbReference type="EMBL" id="ETA81365.1"/>
    </source>
</evidence>
<dbReference type="SUPFAM" id="SSF55594">
    <property type="entry name" value="HPr-like"/>
    <property type="match status" value="1"/>
</dbReference>
<evidence type="ECO:0000256" key="4">
    <source>
        <dbReference type="ARBA" id="ARBA00022490"/>
    </source>
</evidence>
<accession>V7I542</accession>
<dbReference type="CDD" id="cd00367">
    <property type="entry name" value="PTS-HPr_like"/>
    <property type="match status" value="1"/>
</dbReference>
<dbReference type="Proteomes" id="UP000017747">
    <property type="component" value="Unassembled WGS sequence"/>
</dbReference>
<keyword evidence="7" id="KW-0762">Sugar transport</keyword>
<gene>
    <name evidence="7" type="ORF">T472_0206825</name>
</gene>
<keyword evidence="4" id="KW-0963">Cytoplasm</keyword>
<evidence type="ECO:0000313" key="8">
    <source>
        <dbReference type="Proteomes" id="UP000017747"/>
    </source>
</evidence>
<keyword evidence="5" id="KW-0598">Phosphotransferase system</keyword>
<dbReference type="STRING" id="994573.T472_0206825"/>
<dbReference type="GO" id="GO:0005737">
    <property type="term" value="C:cytoplasm"/>
    <property type="evidence" value="ECO:0007669"/>
    <property type="project" value="UniProtKB-SubCell"/>
</dbReference>
<dbReference type="AlphaFoldDB" id="V7I542"/>
<dbReference type="RefSeq" id="WP_023383938.1">
    <property type="nucleotide sequence ID" value="NZ_AXUN02000124.1"/>
</dbReference>
<feature type="domain" description="HPr" evidence="6">
    <location>
        <begin position="1"/>
        <end position="86"/>
    </location>
</feature>
<dbReference type="InterPro" id="IPR001020">
    <property type="entry name" value="PTS_HPr_His_P_site"/>
</dbReference>
<keyword evidence="8" id="KW-1185">Reference proteome</keyword>
<dbReference type="OrthoDB" id="9809047at2"/>
<proteinExistence type="predicted"/>
<comment type="subcellular location">
    <subcellularLocation>
        <location evidence="2">Cytoplasm</location>
    </subcellularLocation>
</comment>
<dbReference type="PROSITE" id="PS51350">
    <property type="entry name" value="PTS_HPR_DOM"/>
    <property type="match status" value="1"/>
</dbReference>
<evidence type="ECO:0000256" key="3">
    <source>
        <dbReference type="ARBA" id="ARBA00020422"/>
    </source>
</evidence>
<dbReference type="InterPro" id="IPR000032">
    <property type="entry name" value="HPr-like"/>
</dbReference>
<evidence type="ECO:0000256" key="1">
    <source>
        <dbReference type="ARBA" id="ARBA00003681"/>
    </source>
</evidence>
<organism evidence="7 8">
    <name type="scientific">Youngiibacter fragilis 232.1</name>
    <dbReference type="NCBI Taxonomy" id="994573"/>
    <lineage>
        <taxon>Bacteria</taxon>
        <taxon>Bacillati</taxon>
        <taxon>Bacillota</taxon>
        <taxon>Clostridia</taxon>
        <taxon>Eubacteriales</taxon>
        <taxon>Clostridiaceae</taxon>
        <taxon>Youngiibacter</taxon>
    </lineage>
</organism>
<dbReference type="PROSITE" id="PS00369">
    <property type="entry name" value="PTS_HPR_HIS"/>
    <property type="match status" value="1"/>
</dbReference>
<evidence type="ECO:0000259" key="6">
    <source>
        <dbReference type="PROSITE" id="PS51350"/>
    </source>
</evidence>
<sequence>MFETNLSIKNKTGLHARPASELTQLCQKYDCDIRIIHNSNEINPKSIISILASGISRGSSITLRVAGNGEEEAGRAIAELINSFRD</sequence>
<reference evidence="7 8" key="1">
    <citation type="journal article" date="2014" name="Genome Announc.">
        <title>Genome Sequence of Youngiibacter fragilis, the Type Strain of the Genus Youngiibacter.</title>
        <authorList>
            <person name="Wawrik C.B."/>
            <person name="Callaghan A.V."/>
            <person name="Stamps B.W."/>
            <person name="Wawrik B."/>
        </authorList>
    </citation>
    <scope>NUCLEOTIDE SEQUENCE [LARGE SCALE GENOMIC DNA]</scope>
    <source>
        <strain evidence="7 8">232.1</strain>
    </source>
</reference>
<comment type="caution">
    <text evidence="7">The sequence shown here is derived from an EMBL/GenBank/DDBJ whole genome shotgun (WGS) entry which is preliminary data.</text>
</comment>
<dbReference type="InterPro" id="IPR050399">
    <property type="entry name" value="HPr"/>
</dbReference>
<dbReference type="Gene3D" id="3.30.1340.10">
    <property type="entry name" value="HPr-like"/>
    <property type="match status" value="1"/>
</dbReference>
<name>V7I542_9CLOT</name>
<dbReference type="EMBL" id="AXUN02000124">
    <property type="protein sequence ID" value="ETA81365.1"/>
    <property type="molecule type" value="Genomic_DNA"/>
</dbReference>
<dbReference type="PANTHER" id="PTHR33705:SF2">
    <property type="entry name" value="PHOSPHOCARRIER PROTEIN NPR"/>
    <property type="match status" value="1"/>
</dbReference>
<keyword evidence="7" id="KW-0813">Transport</keyword>
<dbReference type="NCBIfam" id="TIGR01003">
    <property type="entry name" value="PTS_HPr_family"/>
    <property type="match status" value="1"/>
</dbReference>